<dbReference type="Proteomes" id="UP000309488">
    <property type="component" value="Unassembled WGS sequence"/>
</dbReference>
<reference evidence="1 2" key="1">
    <citation type="submission" date="2019-04" db="EMBL/GenBank/DDBJ databases">
        <title>Pedobacter sp. RP-3-22 sp. nov., isolated from Arctic soil.</title>
        <authorList>
            <person name="Dahal R.H."/>
            <person name="Kim D.-U."/>
        </authorList>
    </citation>
    <scope>NUCLEOTIDE SEQUENCE [LARGE SCALE GENOMIC DNA]</scope>
    <source>
        <strain evidence="1 2">RP-3-22</strain>
    </source>
</reference>
<evidence type="ECO:0000313" key="2">
    <source>
        <dbReference type="Proteomes" id="UP000309488"/>
    </source>
</evidence>
<evidence type="ECO:0000313" key="1">
    <source>
        <dbReference type="EMBL" id="TKC10872.1"/>
    </source>
</evidence>
<sequence>MKIALSFLLIIFVYNSAFTQQIKPYLAVVKTTQGQQKGILQRVDSNYVVLDAESGFVRIETKLIKSIKIKVVKSPYQAKTYINYSWDTSEYNISQGDKMVNKWGEVEPTLGEQITGSVATGVINGVANLMAIPIQAINSPIASYSFKNKLTAEEEQSLSYFSIDYQRSPQSMLALKNLKAIK</sequence>
<accession>A0A4V5P342</accession>
<keyword evidence="2" id="KW-1185">Reference proteome</keyword>
<dbReference type="EMBL" id="SWBR01000002">
    <property type="protein sequence ID" value="TKC10872.1"/>
    <property type="molecule type" value="Genomic_DNA"/>
</dbReference>
<dbReference type="OrthoDB" id="754420at2"/>
<proteinExistence type="predicted"/>
<dbReference type="AlphaFoldDB" id="A0A4V5P342"/>
<gene>
    <name evidence="1" type="ORF">FA048_11940</name>
</gene>
<comment type="caution">
    <text evidence="1">The sequence shown here is derived from an EMBL/GenBank/DDBJ whole genome shotgun (WGS) entry which is preliminary data.</text>
</comment>
<protein>
    <submittedName>
        <fullName evidence="1">Uncharacterized protein</fullName>
    </submittedName>
</protein>
<name>A0A4V5P342_9SPHI</name>
<dbReference type="RefSeq" id="WP_136841146.1">
    <property type="nucleotide sequence ID" value="NZ_SWBR01000002.1"/>
</dbReference>
<organism evidence="1 2">
    <name type="scientific">Pedobacter polaris</name>
    <dbReference type="NCBI Taxonomy" id="2571273"/>
    <lineage>
        <taxon>Bacteria</taxon>
        <taxon>Pseudomonadati</taxon>
        <taxon>Bacteroidota</taxon>
        <taxon>Sphingobacteriia</taxon>
        <taxon>Sphingobacteriales</taxon>
        <taxon>Sphingobacteriaceae</taxon>
        <taxon>Pedobacter</taxon>
    </lineage>
</organism>